<feature type="transmembrane region" description="Helical" evidence="1">
    <location>
        <begin position="77"/>
        <end position="100"/>
    </location>
</feature>
<evidence type="ECO:0000313" key="2">
    <source>
        <dbReference type="EMBL" id="GLJ75435.1"/>
    </source>
</evidence>
<accession>A0A9W6LZ11</accession>
<dbReference type="Proteomes" id="UP001142372">
    <property type="component" value="Unassembled WGS sequence"/>
</dbReference>
<feature type="transmembrane region" description="Helical" evidence="1">
    <location>
        <begin position="46"/>
        <end position="65"/>
    </location>
</feature>
<comment type="caution">
    <text evidence="2">The sequence shown here is derived from an EMBL/GenBank/DDBJ whole genome shotgun (WGS) entry which is preliminary data.</text>
</comment>
<keyword evidence="1" id="KW-1133">Transmembrane helix</keyword>
<reference evidence="2" key="2">
    <citation type="submission" date="2023-01" db="EMBL/GenBank/DDBJ databases">
        <authorList>
            <person name="Sun Q."/>
            <person name="Evtushenko L."/>
        </authorList>
    </citation>
    <scope>NUCLEOTIDE SEQUENCE</scope>
    <source>
        <strain evidence="2">VKM Ac-1401</strain>
    </source>
</reference>
<reference evidence="2" key="1">
    <citation type="journal article" date="2014" name="Int. J. Syst. Evol. Microbiol.">
        <title>Complete genome sequence of Corynebacterium casei LMG S-19264T (=DSM 44701T), isolated from a smear-ripened cheese.</title>
        <authorList>
            <consortium name="US DOE Joint Genome Institute (JGI-PGF)"/>
            <person name="Walter F."/>
            <person name="Albersmeier A."/>
            <person name="Kalinowski J."/>
            <person name="Ruckert C."/>
        </authorList>
    </citation>
    <scope>NUCLEOTIDE SEQUENCE</scope>
    <source>
        <strain evidence="2">VKM Ac-1401</strain>
    </source>
</reference>
<evidence type="ECO:0000313" key="3">
    <source>
        <dbReference type="Proteomes" id="UP001142372"/>
    </source>
</evidence>
<protein>
    <submittedName>
        <fullName evidence="2">Uncharacterized protein</fullName>
    </submittedName>
</protein>
<proteinExistence type="predicted"/>
<gene>
    <name evidence="2" type="ORF">GCM10017584_10090</name>
</gene>
<dbReference type="AlphaFoldDB" id="A0A9W6LZ11"/>
<keyword evidence="1" id="KW-0812">Transmembrane</keyword>
<name>A0A9W6LZ11_9MICO</name>
<keyword evidence="3" id="KW-1185">Reference proteome</keyword>
<sequence>MYAVLSTGSIGQVFGGYDGDGGYVDDTGAPTTSVPLAVNLVFHPHWWVFALIVLVALAGIRVGRLRSERGTNPLGRTAPFAIAIVALTVLAIVVTGPVFFLGTDSTELASIHLPWWVGADVTISRQP</sequence>
<evidence type="ECO:0000256" key="1">
    <source>
        <dbReference type="SAM" id="Phobius"/>
    </source>
</evidence>
<organism evidence="2 3">
    <name type="scientific">Leifsonia poae</name>
    <dbReference type="NCBI Taxonomy" id="110933"/>
    <lineage>
        <taxon>Bacteria</taxon>
        <taxon>Bacillati</taxon>
        <taxon>Actinomycetota</taxon>
        <taxon>Actinomycetes</taxon>
        <taxon>Micrococcales</taxon>
        <taxon>Microbacteriaceae</taxon>
        <taxon>Leifsonia</taxon>
    </lineage>
</organism>
<dbReference type="EMBL" id="BSEN01000003">
    <property type="protein sequence ID" value="GLJ75435.1"/>
    <property type="molecule type" value="Genomic_DNA"/>
</dbReference>
<keyword evidence="1" id="KW-0472">Membrane</keyword>